<gene>
    <name evidence="11" type="ORF">HAZT_HAZT008275</name>
</gene>
<reference evidence="11" key="2">
    <citation type="journal article" date="2018" name="Environ. Sci. Technol.">
        <title>The Toxicogenome of Hyalella azteca: A Model for Sediment Ecotoxicology and Evolutionary Toxicology.</title>
        <authorList>
            <person name="Poynton H.C."/>
            <person name="Hasenbein S."/>
            <person name="Benoit J.B."/>
            <person name="Sepulveda M.S."/>
            <person name="Poelchau M.F."/>
            <person name="Hughes D.S.T."/>
            <person name="Murali S.C."/>
            <person name="Chen S."/>
            <person name="Glastad K.M."/>
            <person name="Goodisman M.A.D."/>
            <person name="Werren J.H."/>
            <person name="Vineis J.H."/>
            <person name="Bowen J.L."/>
            <person name="Friedrich M."/>
            <person name="Jones J."/>
            <person name="Robertson H.M."/>
            <person name="Feyereisen R."/>
            <person name="Mechler-Hickson A."/>
            <person name="Mathers N."/>
            <person name="Lee C.E."/>
            <person name="Colbourne J.K."/>
            <person name="Biales A."/>
            <person name="Johnston J.S."/>
            <person name="Wellborn G.A."/>
            <person name="Rosendale A.J."/>
            <person name="Cridge A.G."/>
            <person name="Munoz-Torres M.C."/>
            <person name="Bain P.A."/>
            <person name="Manny A.R."/>
            <person name="Major K.M."/>
            <person name="Lambert F.N."/>
            <person name="Vulpe C.D."/>
            <person name="Tuck P."/>
            <person name="Blalock B.J."/>
            <person name="Lin Y.Y."/>
            <person name="Smith M.E."/>
            <person name="Ochoa-Acuna H."/>
            <person name="Chen M.M."/>
            <person name="Childers C.P."/>
            <person name="Qu J."/>
            <person name="Dugan S."/>
            <person name="Lee S.L."/>
            <person name="Chao H."/>
            <person name="Dinh H."/>
            <person name="Han Y."/>
            <person name="Doddapaneni H."/>
            <person name="Worley K.C."/>
            <person name="Muzny D.M."/>
            <person name="Gibbs R.A."/>
            <person name="Richards S."/>
        </authorList>
    </citation>
    <scope>NUCLEOTIDE SEQUENCE</scope>
    <source>
        <strain evidence="11">HAZT.00-mixed</strain>
        <tissue evidence="11">Whole organism</tissue>
    </source>
</reference>
<dbReference type="InterPro" id="IPR038050">
    <property type="entry name" value="Neuro_actylchol_rec"/>
</dbReference>
<dbReference type="InterPro" id="IPR006029">
    <property type="entry name" value="Neurotrans-gated_channel_TM"/>
</dbReference>
<dbReference type="GO" id="GO:0005230">
    <property type="term" value="F:extracellular ligand-gated monoatomic ion channel activity"/>
    <property type="evidence" value="ECO:0007669"/>
    <property type="project" value="UniProtKB-ARBA"/>
</dbReference>
<evidence type="ECO:0000256" key="2">
    <source>
        <dbReference type="ARBA" id="ARBA00023157"/>
    </source>
</evidence>
<keyword evidence="6" id="KW-0407">Ion channel</keyword>
<dbReference type="CDD" id="cd19049">
    <property type="entry name" value="LGIC_TM_anion"/>
    <property type="match status" value="1"/>
</dbReference>
<dbReference type="InterPro" id="IPR006028">
    <property type="entry name" value="GABAA/Glycine_rcpt"/>
</dbReference>
<feature type="transmembrane region" description="Helical" evidence="9">
    <location>
        <begin position="41"/>
        <end position="62"/>
    </location>
</feature>
<evidence type="ECO:0000256" key="1">
    <source>
        <dbReference type="ARBA" id="ARBA00023018"/>
    </source>
</evidence>
<dbReference type="AlphaFoldDB" id="A0A6A0GWY3"/>
<dbReference type="InterPro" id="IPR036719">
    <property type="entry name" value="Neuro-gated_channel_TM_sf"/>
</dbReference>
<keyword evidence="5" id="KW-0628">Postsynaptic cell membrane</keyword>
<feature type="region of interest" description="Disordered" evidence="8">
    <location>
        <begin position="204"/>
        <end position="239"/>
    </location>
</feature>
<keyword evidence="9" id="KW-0472">Membrane</keyword>
<reference evidence="11" key="1">
    <citation type="submission" date="2014-08" db="EMBL/GenBank/DDBJ databases">
        <authorList>
            <person name="Murali S."/>
            <person name="Richards S."/>
            <person name="Bandaranaike D."/>
            <person name="Bellair M."/>
            <person name="Blankenburg K."/>
            <person name="Chao H."/>
            <person name="Dinh H."/>
            <person name="Doddapaneni H."/>
            <person name="Dugan-Rocha S."/>
            <person name="Elkadiri S."/>
            <person name="Gnanaolivu R."/>
            <person name="Hughes D."/>
            <person name="Lee S."/>
            <person name="Li M."/>
            <person name="Ming W."/>
            <person name="Munidasa M."/>
            <person name="Muniz J."/>
            <person name="Nguyen L."/>
            <person name="Osuji N."/>
            <person name="Pu L.-L."/>
            <person name="Puazo M."/>
            <person name="Skinner E."/>
            <person name="Qu C."/>
            <person name="Quiroz J."/>
            <person name="Raj R."/>
            <person name="Weissenberger G."/>
            <person name="Xin Y."/>
            <person name="Zou X."/>
            <person name="Han Y."/>
            <person name="Worley K."/>
            <person name="Muzny D."/>
            <person name="Gibbs R."/>
        </authorList>
    </citation>
    <scope>NUCLEOTIDE SEQUENCE</scope>
    <source>
        <strain evidence="11">HAZT.00-mixed</strain>
        <tissue evidence="11">Whole organism</tissue>
    </source>
</reference>
<keyword evidence="1" id="KW-0770">Synapse</keyword>
<evidence type="ECO:0000256" key="6">
    <source>
        <dbReference type="ARBA" id="ARBA00023286"/>
    </source>
</evidence>
<keyword evidence="9" id="KW-0812">Transmembrane</keyword>
<feature type="region of interest" description="Disordered" evidence="8">
    <location>
        <begin position="139"/>
        <end position="174"/>
    </location>
</feature>
<evidence type="ECO:0000256" key="5">
    <source>
        <dbReference type="ARBA" id="ARBA00023257"/>
    </source>
</evidence>
<dbReference type="InterPro" id="IPR001390">
    <property type="entry name" value="GABAAa_rcpt"/>
</dbReference>
<keyword evidence="6" id="KW-1071">Ligand-gated ion channel</keyword>
<dbReference type="PRINTS" id="PR01079">
    <property type="entry name" value="GABAARALPHA"/>
</dbReference>
<feature type="transmembrane region" description="Helical" evidence="9">
    <location>
        <begin position="71"/>
        <end position="88"/>
    </location>
</feature>
<dbReference type="GO" id="GO:0099095">
    <property type="term" value="F:ligand-gated monoatomic anion channel activity"/>
    <property type="evidence" value="ECO:0007669"/>
    <property type="project" value="UniProtKB-ARBA"/>
</dbReference>
<reference evidence="11" key="3">
    <citation type="submission" date="2019-06" db="EMBL/GenBank/DDBJ databases">
        <authorList>
            <person name="Poynton C."/>
            <person name="Hasenbein S."/>
            <person name="Benoit J.B."/>
            <person name="Sepulveda M.S."/>
            <person name="Poelchau M.F."/>
            <person name="Murali S.C."/>
            <person name="Chen S."/>
            <person name="Glastad K.M."/>
            <person name="Werren J.H."/>
            <person name="Vineis J.H."/>
            <person name="Bowen J.L."/>
            <person name="Friedrich M."/>
            <person name="Jones J."/>
            <person name="Robertson H.M."/>
            <person name="Feyereisen R."/>
            <person name="Mechler-Hickson A."/>
            <person name="Mathers N."/>
            <person name="Lee C.E."/>
            <person name="Colbourne J.K."/>
            <person name="Biales A."/>
            <person name="Johnston J.S."/>
            <person name="Wellborn G.A."/>
            <person name="Rosendale A.J."/>
            <person name="Cridge A.G."/>
            <person name="Munoz-Torres M.C."/>
            <person name="Bain P.A."/>
            <person name="Manny A.R."/>
            <person name="Major K.M."/>
            <person name="Lambert F.N."/>
            <person name="Vulpe C.D."/>
            <person name="Tuck P."/>
            <person name="Blalock B.J."/>
            <person name="Lin Y.-Y."/>
            <person name="Smith M.E."/>
            <person name="Ochoa-Acuna H."/>
            <person name="Chen M.-J.M."/>
            <person name="Childers C.P."/>
            <person name="Qu J."/>
            <person name="Dugan S."/>
            <person name="Lee S.L."/>
            <person name="Chao H."/>
            <person name="Dinh H."/>
            <person name="Han Y."/>
            <person name="Doddapaneni H."/>
            <person name="Worley K.C."/>
            <person name="Muzny D.M."/>
            <person name="Gibbs R.A."/>
            <person name="Richards S."/>
        </authorList>
    </citation>
    <scope>NUCLEOTIDE SEQUENCE</scope>
    <source>
        <strain evidence="11">HAZT.00-mixed</strain>
        <tissue evidence="11">Whole organism</tissue>
    </source>
</reference>
<protein>
    <recommendedName>
        <fullName evidence="10">Neurotransmitter-gated ion-channel transmembrane domain-containing protein</fullName>
    </recommendedName>
</protein>
<organism evidence="11">
    <name type="scientific">Hyalella azteca</name>
    <name type="common">Amphipod</name>
    <dbReference type="NCBI Taxonomy" id="294128"/>
    <lineage>
        <taxon>Eukaryota</taxon>
        <taxon>Metazoa</taxon>
        <taxon>Ecdysozoa</taxon>
        <taxon>Arthropoda</taxon>
        <taxon>Crustacea</taxon>
        <taxon>Multicrustacea</taxon>
        <taxon>Malacostraca</taxon>
        <taxon>Eumalacostraca</taxon>
        <taxon>Peracarida</taxon>
        <taxon>Amphipoda</taxon>
        <taxon>Senticaudata</taxon>
        <taxon>Talitrida</taxon>
        <taxon>Talitroidea</taxon>
        <taxon>Hyalellidae</taxon>
        <taxon>Hyalella</taxon>
    </lineage>
</organism>
<keyword evidence="6" id="KW-0406">Ion transport</keyword>
<dbReference type="Gene3D" id="1.20.58.390">
    <property type="entry name" value="Neurotransmitter-gated ion-channel transmembrane domain"/>
    <property type="match status" value="2"/>
</dbReference>
<keyword evidence="6" id="KW-0813">Transport</keyword>
<dbReference type="SUPFAM" id="SSF90112">
    <property type="entry name" value="Neurotransmitter-gated ion-channel transmembrane pore"/>
    <property type="match status" value="1"/>
</dbReference>
<keyword evidence="4" id="KW-0325">Glycoprotein</keyword>
<keyword evidence="2" id="KW-1015">Disulfide bond</keyword>
<sequence length="335" mass="38025">MRLSQFDLIAAPSSFQNITRTTGQFSVLKASFYLQRRMGNFLIQVYGPCMLLVVLSWVSFLLNREATADRISLGVMTVLTMTFLGLEARADLPRVSYSTALDIFVWISFGFIFATIVEFAFVHYFTKFGSGEQYWPVNSDKCENHQPQQPQQQNHRQQSEQWQPRQQPLMPRQSSVEEAIACKHNTAAASRSTSDVSLDEQLVTSDQDTPQNTPNHQSSPASVRSSHSTPHSNCSPSRCSTRAADVIDITTYNASGCSKGLPVPAVNMKKKEDQRRKRRSCMRQMNSVSQIDQVSRIVFPICFVIMNLIYWYSYITHSQRLIYHLPPPRYASATS</sequence>
<dbReference type="Proteomes" id="UP000711488">
    <property type="component" value="Unassembled WGS sequence"/>
</dbReference>
<proteinExistence type="predicted"/>
<dbReference type="GO" id="GO:0045211">
    <property type="term" value="C:postsynaptic membrane"/>
    <property type="evidence" value="ECO:0007669"/>
    <property type="project" value="UniProtKB-SubCell"/>
</dbReference>
<feature type="transmembrane region" description="Helical" evidence="9">
    <location>
        <begin position="297"/>
        <end position="315"/>
    </location>
</feature>
<dbReference type="GO" id="GO:0004890">
    <property type="term" value="F:GABA-A receptor activity"/>
    <property type="evidence" value="ECO:0007669"/>
    <property type="project" value="InterPro"/>
</dbReference>
<evidence type="ECO:0000256" key="9">
    <source>
        <dbReference type="SAM" id="Phobius"/>
    </source>
</evidence>
<evidence type="ECO:0000313" key="11">
    <source>
        <dbReference type="EMBL" id="KAA0191205.1"/>
    </source>
</evidence>
<accession>A0A6A0GWY3</accession>
<evidence type="ECO:0000256" key="8">
    <source>
        <dbReference type="SAM" id="MobiDB-lite"/>
    </source>
</evidence>
<feature type="transmembrane region" description="Helical" evidence="9">
    <location>
        <begin position="103"/>
        <end position="125"/>
    </location>
</feature>
<evidence type="ECO:0000256" key="3">
    <source>
        <dbReference type="ARBA" id="ARBA00023170"/>
    </source>
</evidence>
<evidence type="ECO:0000256" key="4">
    <source>
        <dbReference type="ARBA" id="ARBA00023180"/>
    </source>
</evidence>
<dbReference type="InterPro" id="IPR006201">
    <property type="entry name" value="Neur_channel"/>
</dbReference>
<dbReference type="PRINTS" id="PR00253">
    <property type="entry name" value="GABAARECEPTR"/>
</dbReference>
<feature type="compositionally biased region" description="Low complexity" evidence="8">
    <location>
        <begin position="145"/>
        <end position="168"/>
    </location>
</feature>
<feature type="domain" description="Neurotransmitter-gated ion-channel transmembrane" evidence="10">
    <location>
        <begin position="46"/>
        <end position="311"/>
    </location>
</feature>
<name>A0A6A0GWY3_HYAAZ</name>
<evidence type="ECO:0000259" key="10">
    <source>
        <dbReference type="Pfam" id="PF02932"/>
    </source>
</evidence>
<keyword evidence="9" id="KW-1133">Transmembrane helix</keyword>
<comment type="caution">
    <text evidence="11">The sequence shown here is derived from an EMBL/GenBank/DDBJ whole genome shotgun (WGS) entry which is preliminary data.</text>
</comment>
<dbReference type="Pfam" id="PF02932">
    <property type="entry name" value="Neur_chan_memb"/>
    <property type="match status" value="1"/>
</dbReference>
<dbReference type="EMBL" id="JQDR03012465">
    <property type="protein sequence ID" value="KAA0191205.1"/>
    <property type="molecule type" value="Genomic_DNA"/>
</dbReference>
<comment type="subcellular location">
    <subcellularLocation>
        <location evidence="7">Postsynaptic cell membrane</location>
        <topology evidence="7">Multi-pass membrane protein</topology>
    </subcellularLocation>
</comment>
<dbReference type="PANTHER" id="PTHR18945">
    <property type="entry name" value="NEUROTRANSMITTER GATED ION CHANNEL"/>
    <property type="match status" value="1"/>
</dbReference>
<keyword evidence="3" id="KW-0675">Receptor</keyword>
<evidence type="ECO:0000256" key="7">
    <source>
        <dbReference type="ARBA" id="ARBA00034104"/>
    </source>
</evidence>
<dbReference type="GO" id="GO:0005254">
    <property type="term" value="F:chloride channel activity"/>
    <property type="evidence" value="ECO:0007669"/>
    <property type="project" value="UniProtKB-ARBA"/>
</dbReference>